<sequence>MKTTLFSVFALASLFACPGGAAPISNDTDTSVASVYNGSAPIYIRDSKDNAGDAGAIDIPTDVDETSPRVKRAPGDRQWKFVPAKYQGAEDLPSGNTNQPLPEPADREWKFVPEKYQGDENLPPGPSGNYSQPLRFIKVNPEDKTPTAGPSHQGQSGHRPSTAESSDNDDQQWKFIRVSPHGGEYPIARPSGNDDHQGQSVEEGHRPPTAGPSRQWQFHQMGPEDMRQHGGDDLRFGHLRKEPVWRYGTCHLTDHPRYPHGLCAIAMDRPRPGLNNPNLEWQIACKADEPCGGSGIGSCSVDISDEWHIPPASCT</sequence>
<proteinExistence type="predicted"/>
<dbReference type="Proteomes" id="UP000325945">
    <property type="component" value="Unassembled WGS sequence"/>
</dbReference>
<dbReference type="PROSITE" id="PS51257">
    <property type="entry name" value="PROKAR_LIPOPROTEIN"/>
    <property type="match status" value="1"/>
</dbReference>
<name>A0A5N6WXE4_9EURO</name>
<gene>
    <name evidence="3" type="ORF">BDV39DRAFT_101973</name>
</gene>
<organism evidence="3 4">
    <name type="scientific">Aspergillus sergii</name>
    <dbReference type="NCBI Taxonomy" id="1034303"/>
    <lineage>
        <taxon>Eukaryota</taxon>
        <taxon>Fungi</taxon>
        <taxon>Dikarya</taxon>
        <taxon>Ascomycota</taxon>
        <taxon>Pezizomycotina</taxon>
        <taxon>Eurotiomycetes</taxon>
        <taxon>Eurotiomycetidae</taxon>
        <taxon>Eurotiales</taxon>
        <taxon>Aspergillaceae</taxon>
        <taxon>Aspergillus</taxon>
        <taxon>Aspergillus subgen. Circumdati</taxon>
    </lineage>
</organism>
<evidence type="ECO:0000313" key="3">
    <source>
        <dbReference type="EMBL" id="KAE8325591.1"/>
    </source>
</evidence>
<keyword evidence="4" id="KW-1185">Reference proteome</keyword>
<evidence type="ECO:0000256" key="2">
    <source>
        <dbReference type="SAM" id="SignalP"/>
    </source>
</evidence>
<feature type="signal peptide" evidence="2">
    <location>
        <begin position="1"/>
        <end position="21"/>
    </location>
</feature>
<evidence type="ECO:0000313" key="4">
    <source>
        <dbReference type="Proteomes" id="UP000325945"/>
    </source>
</evidence>
<dbReference type="EMBL" id="ML741806">
    <property type="protein sequence ID" value="KAE8325591.1"/>
    <property type="molecule type" value="Genomic_DNA"/>
</dbReference>
<evidence type="ECO:0000256" key="1">
    <source>
        <dbReference type="SAM" id="MobiDB-lite"/>
    </source>
</evidence>
<feature type="region of interest" description="Disordered" evidence="1">
    <location>
        <begin position="86"/>
        <end position="105"/>
    </location>
</feature>
<accession>A0A5N6WXE4</accession>
<feature type="region of interest" description="Disordered" evidence="1">
    <location>
        <begin position="140"/>
        <end position="217"/>
    </location>
</feature>
<dbReference type="AlphaFoldDB" id="A0A5N6WXE4"/>
<reference evidence="4" key="1">
    <citation type="submission" date="2019-04" db="EMBL/GenBank/DDBJ databases">
        <title>Friends and foes A comparative genomics studyof 23 Aspergillus species from section Flavi.</title>
        <authorList>
            <consortium name="DOE Joint Genome Institute"/>
            <person name="Kjaerbolling I."/>
            <person name="Vesth T."/>
            <person name="Frisvad J.C."/>
            <person name="Nybo J.L."/>
            <person name="Theobald S."/>
            <person name="Kildgaard S."/>
            <person name="Isbrandt T."/>
            <person name="Kuo A."/>
            <person name="Sato A."/>
            <person name="Lyhne E.K."/>
            <person name="Kogle M.E."/>
            <person name="Wiebenga A."/>
            <person name="Kun R.S."/>
            <person name="Lubbers R.J."/>
            <person name="Makela M.R."/>
            <person name="Barry K."/>
            <person name="Chovatia M."/>
            <person name="Clum A."/>
            <person name="Daum C."/>
            <person name="Haridas S."/>
            <person name="He G."/>
            <person name="LaButti K."/>
            <person name="Lipzen A."/>
            <person name="Mondo S."/>
            <person name="Riley R."/>
            <person name="Salamov A."/>
            <person name="Simmons B.A."/>
            <person name="Magnuson J.K."/>
            <person name="Henrissat B."/>
            <person name="Mortensen U.H."/>
            <person name="Larsen T.O."/>
            <person name="Devries R.P."/>
            <person name="Grigoriev I.V."/>
            <person name="Machida M."/>
            <person name="Baker S.E."/>
            <person name="Andersen M.R."/>
        </authorList>
    </citation>
    <scope>NUCLEOTIDE SEQUENCE [LARGE SCALE GENOMIC DNA]</scope>
    <source>
        <strain evidence="4">CBS 130017</strain>
    </source>
</reference>
<feature type="region of interest" description="Disordered" evidence="1">
    <location>
        <begin position="58"/>
        <end position="81"/>
    </location>
</feature>
<keyword evidence="2" id="KW-0732">Signal</keyword>
<protein>
    <submittedName>
        <fullName evidence="3">Uncharacterized protein</fullName>
    </submittedName>
</protein>
<feature type="compositionally biased region" description="Polar residues" evidence="1">
    <location>
        <begin position="148"/>
        <end position="165"/>
    </location>
</feature>
<feature type="chain" id="PRO_5024880495" evidence="2">
    <location>
        <begin position="22"/>
        <end position="315"/>
    </location>
</feature>
<feature type="compositionally biased region" description="Basic and acidic residues" evidence="1">
    <location>
        <begin position="192"/>
        <end position="206"/>
    </location>
</feature>